<evidence type="ECO:0000259" key="2">
    <source>
        <dbReference type="Pfam" id="PF00293"/>
    </source>
</evidence>
<dbReference type="AlphaFoldDB" id="A0A1G1VN91"/>
<proteinExistence type="predicted"/>
<dbReference type="GO" id="GO:0016787">
    <property type="term" value="F:hydrolase activity"/>
    <property type="evidence" value="ECO:0007669"/>
    <property type="project" value="UniProtKB-KW"/>
</dbReference>
<evidence type="ECO:0000313" key="4">
    <source>
        <dbReference type="Proteomes" id="UP000179069"/>
    </source>
</evidence>
<evidence type="ECO:0000256" key="1">
    <source>
        <dbReference type="ARBA" id="ARBA00022801"/>
    </source>
</evidence>
<dbReference type="InterPro" id="IPR015797">
    <property type="entry name" value="NUDIX_hydrolase-like_dom_sf"/>
</dbReference>
<dbReference type="Gene3D" id="3.90.79.10">
    <property type="entry name" value="Nucleoside Triphosphate Pyrophosphohydrolase"/>
    <property type="match status" value="1"/>
</dbReference>
<accession>A0A1G1VN91</accession>
<dbReference type="EMBL" id="MHCI01000009">
    <property type="protein sequence ID" value="OGY16862.1"/>
    <property type="molecule type" value="Genomic_DNA"/>
</dbReference>
<name>A0A1G1VN91_9BACT</name>
<keyword evidence="1" id="KW-0378">Hydrolase</keyword>
<reference evidence="3 4" key="1">
    <citation type="journal article" date="2016" name="Nat. Commun.">
        <title>Thousands of microbial genomes shed light on interconnected biogeochemical processes in an aquifer system.</title>
        <authorList>
            <person name="Anantharaman K."/>
            <person name="Brown C.T."/>
            <person name="Hug L.A."/>
            <person name="Sharon I."/>
            <person name="Castelle C.J."/>
            <person name="Probst A.J."/>
            <person name="Thomas B.C."/>
            <person name="Singh A."/>
            <person name="Wilkins M.J."/>
            <person name="Karaoz U."/>
            <person name="Brodie E.L."/>
            <person name="Williams K.H."/>
            <person name="Hubbard S.S."/>
            <person name="Banfield J.F."/>
        </authorList>
    </citation>
    <scope>NUCLEOTIDE SEQUENCE [LARGE SCALE GENOMIC DNA]</scope>
</reference>
<dbReference type="CDD" id="cd02883">
    <property type="entry name" value="NUDIX_Hydrolase"/>
    <property type="match status" value="1"/>
</dbReference>
<dbReference type="InterPro" id="IPR020084">
    <property type="entry name" value="NUDIX_hydrolase_CS"/>
</dbReference>
<dbReference type="PROSITE" id="PS00893">
    <property type="entry name" value="NUDIX_BOX"/>
    <property type="match status" value="1"/>
</dbReference>
<dbReference type="Pfam" id="PF00293">
    <property type="entry name" value="NUDIX"/>
    <property type="match status" value="1"/>
</dbReference>
<organism evidence="3 4">
    <name type="scientific">Candidatus Chisholmbacteria bacterium RIFCSPHIGHO2_01_FULL_49_18</name>
    <dbReference type="NCBI Taxonomy" id="1797590"/>
    <lineage>
        <taxon>Bacteria</taxon>
        <taxon>Candidatus Chisholmiibacteriota</taxon>
    </lineage>
</organism>
<dbReference type="Proteomes" id="UP000179069">
    <property type="component" value="Unassembled WGS sequence"/>
</dbReference>
<evidence type="ECO:0000313" key="3">
    <source>
        <dbReference type="EMBL" id="OGY16862.1"/>
    </source>
</evidence>
<protein>
    <recommendedName>
        <fullName evidence="2">Nudix hydrolase domain-containing protein</fullName>
    </recommendedName>
</protein>
<dbReference type="SUPFAM" id="SSF55811">
    <property type="entry name" value="Nudix"/>
    <property type="match status" value="1"/>
</dbReference>
<comment type="caution">
    <text evidence="3">The sequence shown here is derived from an EMBL/GenBank/DDBJ whole genome shotgun (WGS) entry which is preliminary data.</text>
</comment>
<dbReference type="InterPro" id="IPR000086">
    <property type="entry name" value="NUDIX_hydrolase_dom"/>
</dbReference>
<gene>
    <name evidence="3" type="ORF">A2785_03800</name>
</gene>
<sequence>MTYLEQEPPLPVSRPNLYGQTREFGERAEERIWGVQVVILDQDNRVFLRRDPDGHKLEGHFGDGGVFFPNSRPLRFNSVSGGAAMNEAPSDAARREMQEELGQVFVGNGRFYYHSDVPVFACYQEGKDAGRLLGGLLVTYNASLQETSAFQEQGRFWDLDTLYRRVKPGSGRDMFRPAFRTAIWVLHGKVNNHDLESLIESENRLLIEAAIARTSQKDLKLDLGYFGANTRAVQSPLL</sequence>
<feature type="domain" description="Nudix hydrolase" evidence="2">
    <location>
        <begin position="34"/>
        <end position="112"/>
    </location>
</feature>